<dbReference type="Proteomes" id="UP000465305">
    <property type="component" value="Unassembled WGS sequence"/>
</dbReference>
<evidence type="ECO:0000313" key="2">
    <source>
        <dbReference type="EMBL" id="GFG85585.1"/>
    </source>
</evidence>
<reference evidence="2 3" key="1">
    <citation type="journal article" date="2019" name="Emerg. Microbes Infect.">
        <title>Comprehensive subspecies identification of 175 nontuberculous mycobacteria species based on 7547 genomic profiles.</title>
        <authorList>
            <person name="Matsumoto Y."/>
            <person name="Kinjo T."/>
            <person name="Motooka D."/>
            <person name="Nabeya D."/>
            <person name="Jung N."/>
            <person name="Uechi K."/>
            <person name="Horii T."/>
            <person name="Iida T."/>
            <person name="Fujita J."/>
            <person name="Nakamura S."/>
        </authorList>
    </citation>
    <scope>NUCLEOTIDE SEQUENCE [LARGE SCALE GENOMIC DNA]</scope>
    <source>
        <strain evidence="2 3">JCM 30723</strain>
    </source>
</reference>
<dbReference type="Gene3D" id="3.90.226.10">
    <property type="entry name" value="2-enoyl-CoA Hydratase, Chain A, domain 1"/>
    <property type="match status" value="1"/>
</dbReference>
<organism evidence="2 3">
    <name type="scientific">Mycolicibacter algericus</name>
    <name type="common">Mycobacterium algericum</name>
    <dbReference type="NCBI Taxonomy" id="1288388"/>
    <lineage>
        <taxon>Bacteria</taxon>
        <taxon>Bacillati</taxon>
        <taxon>Actinomycetota</taxon>
        <taxon>Actinomycetes</taxon>
        <taxon>Mycobacteriales</taxon>
        <taxon>Mycobacteriaceae</taxon>
        <taxon>Mycolicibacter</taxon>
    </lineage>
</organism>
<sequence length="160" mass="17227">MNTDSRNLNVSSDTAPTTGNPTQGDPRDQLRRHHLRDRRPRKAFCTGGDVKQRAETDNYGPAESGMFEIGYLRKLIRDIPKPVIAAVNGVAVGGSHVLHVLCDLSIASENAKFGQVGPRIASFDAGFGSAFLARVVGEKRARTSPAPSSTTASPNTWRVN</sequence>
<name>A0A7I9YA49_MYCAL</name>
<dbReference type="EMBL" id="BLKY01000001">
    <property type="protein sequence ID" value="GFG85585.1"/>
    <property type="molecule type" value="Genomic_DNA"/>
</dbReference>
<evidence type="ECO:0000256" key="1">
    <source>
        <dbReference type="SAM" id="MobiDB-lite"/>
    </source>
</evidence>
<dbReference type="InterPro" id="IPR029045">
    <property type="entry name" value="ClpP/crotonase-like_dom_sf"/>
</dbReference>
<proteinExistence type="predicted"/>
<evidence type="ECO:0008006" key="4">
    <source>
        <dbReference type="Google" id="ProtNLM"/>
    </source>
</evidence>
<protein>
    <recommendedName>
        <fullName evidence="4">1,4-dihydroxy-2-naphthoyl-CoA synthase</fullName>
    </recommendedName>
</protein>
<dbReference type="CDD" id="cd06558">
    <property type="entry name" value="crotonase-like"/>
    <property type="match status" value="1"/>
</dbReference>
<gene>
    <name evidence="2" type="ORF">MALGJ_22610</name>
</gene>
<evidence type="ECO:0000313" key="3">
    <source>
        <dbReference type="Proteomes" id="UP000465305"/>
    </source>
</evidence>
<dbReference type="Pfam" id="PF00378">
    <property type="entry name" value="ECH_1"/>
    <property type="match status" value="1"/>
</dbReference>
<feature type="compositionally biased region" description="Polar residues" evidence="1">
    <location>
        <begin position="1"/>
        <end position="23"/>
    </location>
</feature>
<dbReference type="InterPro" id="IPR001753">
    <property type="entry name" value="Enoyl-CoA_hydra/iso"/>
</dbReference>
<dbReference type="AlphaFoldDB" id="A0A7I9YA49"/>
<feature type="region of interest" description="Disordered" evidence="1">
    <location>
        <begin position="1"/>
        <end position="47"/>
    </location>
</feature>
<accession>A0A7I9YA49</accession>
<dbReference type="GO" id="GO:0008935">
    <property type="term" value="F:1,4-dihydroxy-2-naphthoyl-CoA synthase activity"/>
    <property type="evidence" value="ECO:0007669"/>
    <property type="project" value="TreeGrafter"/>
</dbReference>
<dbReference type="PANTHER" id="PTHR43113:SF1">
    <property type="entry name" value="1,4-DIHYDROXY-2-NAPHTHOYL-COA SYNTHASE, PEROXISOMAL"/>
    <property type="match status" value="1"/>
</dbReference>
<feature type="compositionally biased region" description="Basic residues" evidence="1">
    <location>
        <begin position="30"/>
        <end position="42"/>
    </location>
</feature>
<dbReference type="PANTHER" id="PTHR43113">
    <property type="entry name" value="NUCLEOSIDE-DIPHOSPHATE-SUGAR EPIMERASE"/>
    <property type="match status" value="1"/>
</dbReference>
<dbReference type="SUPFAM" id="SSF52096">
    <property type="entry name" value="ClpP/crotonase"/>
    <property type="match status" value="1"/>
</dbReference>
<comment type="caution">
    <text evidence="2">The sequence shown here is derived from an EMBL/GenBank/DDBJ whole genome shotgun (WGS) entry which is preliminary data.</text>
</comment>